<dbReference type="EMBL" id="WPIN01000042">
    <property type="protein sequence ID" value="MVM36346.1"/>
    <property type="molecule type" value="Genomic_DNA"/>
</dbReference>
<dbReference type="InterPro" id="IPR011010">
    <property type="entry name" value="DNA_brk_join_enz"/>
</dbReference>
<dbReference type="GO" id="GO:0003677">
    <property type="term" value="F:DNA binding"/>
    <property type="evidence" value="ECO:0007669"/>
    <property type="project" value="InterPro"/>
</dbReference>
<protein>
    <recommendedName>
        <fullName evidence="1">Phage integrase SAM-like domain-containing protein</fullName>
    </recommendedName>
</protein>
<name>A0A7K1SRZ5_9BACT</name>
<comment type="caution">
    <text evidence="2">The sequence shown here is derived from an EMBL/GenBank/DDBJ whole genome shotgun (WGS) entry which is preliminary data.</text>
</comment>
<keyword evidence="3" id="KW-1185">Reference proteome</keyword>
<sequence>MNHYLKCADQPMYVRFEFRKNQRQKCSKYQGGTVPSEMPGKVYATLIIGTIYDEITGNTRGIPYGPYGTKITTTKGLWDLRRSLRPTPEVRELNRQISSVQNELEVAHAELCRQIREQQTGLIINGPMVLDIWKRLKSVNPVTLAEVYGEFIAWKKSMIQPNRRIRKPEQISPATFKTYPKWWVLIQQFLHHKKQLRMPVMNVEYAIATNLVEWMVKQHTSRGAKTKTYAQSSISKTIKLLKMLLIYAQSKGYVRYNVLATFSIPAGSPADPKPLTEGQMNQLETAELPPALRHQCDSWLVAAELCLHYADFMELPNMKFVTSETGKLFIQHDRAKQAGTKLIQTVNLTPRAQRLLDRYNGPTGLYYGSNSYWSKILKRIAREADLRDEQGDLISLQFGQGRDTGLTQRAIQGATSVQLSKMAGWSKTGQAERYVANPVAIVEAFANTLKAQPEPRPDKPFTQIHKAS</sequence>
<proteinExistence type="predicted"/>
<evidence type="ECO:0000313" key="3">
    <source>
        <dbReference type="Proteomes" id="UP000436006"/>
    </source>
</evidence>
<dbReference type="Pfam" id="PF13102">
    <property type="entry name" value="Phage_int_SAM_5"/>
    <property type="match status" value="1"/>
</dbReference>
<dbReference type="RefSeq" id="WP_157591139.1">
    <property type="nucleotide sequence ID" value="NZ_WPIN01000042.1"/>
</dbReference>
<feature type="domain" description="Phage integrase SAM-like" evidence="1">
    <location>
        <begin position="170"/>
        <end position="260"/>
    </location>
</feature>
<dbReference type="InterPro" id="IPR025269">
    <property type="entry name" value="SAM-like_dom"/>
</dbReference>
<organism evidence="2 3">
    <name type="scientific">Spirosoma arboris</name>
    <dbReference type="NCBI Taxonomy" id="2682092"/>
    <lineage>
        <taxon>Bacteria</taxon>
        <taxon>Pseudomonadati</taxon>
        <taxon>Bacteroidota</taxon>
        <taxon>Cytophagia</taxon>
        <taxon>Cytophagales</taxon>
        <taxon>Cytophagaceae</taxon>
        <taxon>Spirosoma</taxon>
    </lineage>
</organism>
<dbReference type="SUPFAM" id="SSF56349">
    <property type="entry name" value="DNA breaking-rejoining enzymes"/>
    <property type="match status" value="1"/>
</dbReference>
<evidence type="ECO:0000259" key="1">
    <source>
        <dbReference type="Pfam" id="PF13102"/>
    </source>
</evidence>
<reference evidence="2 3" key="1">
    <citation type="submission" date="2019-12" db="EMBL/GenBank/DDBJ databases">
        <title>Spirosoma sp. HMF4905 genome sequencing and assembly.</title>
        <authorList>
            <person name="Kang H."/>
            <person name="Cha I."/>
            <person name="Kim H."/>
            <person name="Joh K."/>
        </authorList>
    </citation>
    <scope>NUCLEOTIDE SEQUENCE [LARGE SCALE GENOMIC DNA]</scope>
    <source>
        <strain evidence="2 3">HMF4905</strain>
    </source>
</reference>
<dbReference type="AlphaFoldDB" id="A0A7K1SRZ5"/>
<dbReference type="Proteomes" id="UP000436006">
    <property type="component" value="Unassembled WGS sequence"/>
</dbReference>
<accession>A0A7K1SRZ5</accession>
<evidence type="ECO:0000313" key="2">
    <source>
        <dbReference type="EMBL" id="MVM36346.1"/>
    </source>
</evidence>
<gene>
    <name evidence="2" type="ORF">GO755_40460</name>
</gene>